<dbReference type="AlphaFoldDB" id="A0A9Q0UWR8"/>
<evidence type="ECO:0000256" key="1">
    <source>
        <dbReference type="SAM" id="MobiDB-lite"/>
    </source>
</evidence>
<evidence type="ECO:0000313" key="2">
    <source>
        <dbReference type="EMBL" id="KAJ6737481.1"/>
    </source>
</evidence>
<sequence length="92" mass="10015">MSWSLRTSAAREGEDTTIPSLEARLPMNGNPLGPGGREELLSVDLVNDDHPSQNMIGKMAAERVASMAVDTSMLISSSKYEIMVVILEKYFG</sequence>
<gene>
    <name evidence="2" type="ORF">OIU85_019533</name>
</gene>
<proteinExistence type="predicted"/>
<reference evidence="2" key="2">
    <citation type="journal article" date="2023" name="Int. J. Mol. Sci.">
        <title>De Novo Assembly and Annotation of 11 Diverse Shrub Willow (Salix) Genomes Reveals Novel Gene Organization in Sex-Linked Regions.</title>
        <authorList>
            <person name="Hyden B."/>
            <person name="Feng K."/>
            <person name="Yates T.B."/>
            <person name="Jawdy S."/>
            <person name="Cereghino C."/>
            <person name="Smart L.B."/>
            <person name="Muchero W."/>
        </authorList>
    </citation>
    <scope>NUCLEOTIDE SEQUENCE [LARGE SCALE GENOMIC DNA]</scope>
    <source>
        <tissue evidence="2">Shoot tip</tissue>
    </source>
</reference>
<keyword evidence="3" id="KW-1185">Reference proteome</keyword>
<evidence type="ECO:0000313" key="3">
    <source>
        <dbReference type="Proteomes" id="UP001151529"/>
    </source>
</evidence>
<protein>
    <submittedName>
        <fullName evidence="2">Uncharacterized protein</fullName>
    </submittedName>
</protein>
<comment type="caution">
    <text evidence="2">The sequence shown here is derived from an EMBL/GenBank/DDBJ whole genome shotgun (WGS) entry which is preliminary data.</text>
</comment>
<reference evidence="2" key="1">
    <citation type="submission" date="2022-11" db="EMBL/GenBank/DDBJ databases">
        <authorList>
            <person name="Hyden B.L."/>
            <person name="Feng K."/>
            <person name="Yates T."/>
            <person name="Jawdy S."/>
            <person name="Smart L.B."/>
            <person name="Muchero W."/>
        </authorList>
    </citation>
    <scope>NUCLEOTIDE SEQUENCE</scope>
    <source>
        <tissue evidence="2">Shoot tip</tissue>
    </source>
</reference>
<feature type="region of interest" description="Disordered" evidence="1">
    <location>
        <begin position="1"/>
        <end position="34"/>
    </location>
</feature>
<accession>A0A9Q0UWR8</accession>
<dbReference type="Proteomes" id="UP001151529">
    <property type="component" value="Chromosome 5"/>
</dbReference>
<name>A0A9Q0UWR8_SALVM</name>
<dbReference type="EMBL" id="JAPFFL010000003">
    <property type="protein sequence ID" value="KAJ6737481.1"/>
    <property type="molecule type" value="Genomic_DNA"/>
</dbReference>
<organism evidence="2 3">
    <name type="scientific">Salix viminalis</name>
    <name type="common">Common osier</name>
    <name type="synonym">Basket willow</name>
    <dbReference type="NCBI Taxonomy" id="40686"/>
    <lineage>
        <taxon>Eukaryota</taxon>
        <taxon>Viridiplantae</taxon>
        <taxon>Streptophyta</taxon>
        <taxon>Embryophyta</taxon>
        <taxon>Tracheophyta</taxon>
        <taxon>Spermatophyta</taxon>
        <taxon>Magnoliopsida</taxon>
        <taxon>eudicotyledons</taxon>
        <taxon>Gunneridae</taxon>
        <taxon>Pentapetalae</taxon>
        <taxon>rosids</taxon>
        <taxon>fabids</taxon>
        <taxon>Malpighiales</taxon>
        <taxon>Salicaceae</taxon>
        <taxon>Saliceae</taxon>
        <taxon>Salix</taxon>
    </lineage>
</organism>